<reference evidence="1" key="1">
    <citation type="journal article" date="2023" name="Mol. Phylogenet. Evol.">
        <title>Genome-scale phylogeny and comparative genomics of the fungal order Sordariales.</title>
        <authorList>
            <person name="Hensen N."/>
            <person name="Bonometti L."/>
            <person name="Westerberg I."/>
            <person name="Brannstrom I.O."/>
            <person name="Guillou S."/>
            <person name="Cros-Aarteil S."/>
            <person name="Calhoun S."/>
            <person name="Haridas S."/>
            <person name="Kuo A."/>
            <person name="Mondo S."/>
            <person name="Pangilinan J."/>
            <person name="Riley R."/>
            <person name="LaButti K."/>
            <person name="Andreopoulos B."/>
            <person name="Lipzen A."/>
            <person name="Chen C."/>
            <person name="Yan M."/>
            <person name="Daum C."/>
            <person name="Ng V."/>
            <person name="Clum A."/>
            <person name="Steindorff A."/>
            <person name="Ohm R.A."/>
            <person name="Martin F."/>
            <person name="Silar P."/>
            <person name="Natvig D.O."/>
            <person name="Lalanne C."/>
            <person name="Gautier V."/>
            <person name="Ament-Velasquez S.L."/>
            <person name="Kruys A."/>
            <person name="Hutchinson M.I."/>
            <person name="Powell A.J."/>
            <person name="Barry K."/>
            <person name="Miller A.N."/>
            <person name="Grigoriev I.V."/>
            <person name="Debuchy R."/>
            <person name="Gladieux P."/>
            <person name="Hiltunen Thoren M."/>
            <person name="Johannesson H."/>
        </authorList>
    </citation>
    <scope>NUCLEOTIDE SEQUENCE</scope>
    <source>
        <strain evidence="1">CBS 955.72</strain>
    </source>
</reference>
<dbReference type="AlphaFoldDB" id="A0AAJ0HSJ6"/>
<dbReference type="EMBL" id="JAUIQD010000002">
    <property type="protein sequence ID" value="KAK3360552.1"/>
    <property type="molecule type" value="Genomic_DNA"/>
</dbReference>
<gene>
    <name evidence="1" type="ORF">B0T25DRAFT_578457</name>
</gene>
<dbReference type="Proteomes" id="UP001275084">
    <property type="component" value="Unassembled WGS sequence"/>
</dbReference>
<reference evidence="1" key="2">
    <citation type="submission" date="2023-06" db="EMBL/GenBank/DDBJ databases">
        <authorList>
            <consortium name="Lawrence Berkeley National Laboratory"/>
            <person name="Haridas S."/>
            <person name="Hensen N."/>
            <person name="Bonometti L."/>
            <person name="Westerberg I."/>
            <person name="Brannstrom I.O."/>
            <person name="Guillou S."/>
            <person name="Cros-Aarteil S."/>
            <person name="Calhoun S."/>
            <person name="Kuo A."/>
            <person name="Mondo S."/>
            <person name="Pangilinan J."/>
            <person name="Riley R."/>
            <person name="Labutti K."/>
            <person name="Andreopoulos B."/>
            <person name="Lipzen A."/>
            <person name="Chen C."/>
            <person name="Yanf M."/>
            <person name="Daum C."/>
            <person name="Ng V."/>
            <person name="Clum A."/>
            <person name="Steindorff A."/>
            <person name="Ohm R."/>
            <person name="Martin F."/>
            <person name="Silar P."/>
            <person name="Natvig D."/>
            <person name="Lalanne C."/>
            <person name="Gautier V."/>
            <person name="Ament-Velasquez S.L."/>
            <person name="Kruys A."/>
            <person name="Hutchinson M.I."/>
            <person name="Powell A.J."/>
            <person name="Barry K."/>
            <person name="Miller A.N."/>
            <person name="Grigoriev I.V."/>
            <person name="Debuchy R."/>
            <person name="Gladieux P."/>
            <person name="Thoren M.H."/>
            <person name="Johannesson H."/>
        </authorList>
    </citation>
    <scope>NUCLEOTIDE SEQUENCE</scope>
    <source>
        <strain evidence="1">CBS 955.72</strain>
    </source>
</reference>
<keyword evidence="2" id="KW-1185">Reference proteome</keyword>
<accession>A0AAJ0HSJ6</accession>
<organism evidence="1 2">
    <name type="scientific">Lasiosphaeria hispida</name>
    <dbReference type="NCBI Taxonomy" id="260671"/>
    <lineage>
        <taxon>Eukaryota</taxon>
        <taxon>Fungi</taxon>
        <taxon>Dikarya</taxon>
        <taxon>Ascomycota</taxon>
        <taxon>Pezizomycotina</taxon>
        <taxon>Sordariomycetes</taxon>
        <taxon>Sordariomycetidae</taxon>
        <taxon>Sordariales</taxon>
        <taxon>Lasiosphaeriaceae</taxon>
        <taxon>Lasiosphaeria</taxon>
    </lineage>
</organism>
<evidence type="ECO:0000313" key="1">
    <source>
        <dbReference type="EMBL" id="KAK3360552.1"/>
    </source>
</evidence>
<sequence length="200" mass="22103">MMRPILAEAVAAVISTAKKVVGTNAASARMAFVGGLAVTRLTKHRLTNDINVYFAGNLERRKVMAEFFEAFTGLTYTSPILRQVVKVDIIDIFEPRTLPLKEVMPDNLPWPTRDELTSMKALSASERSDEEKARKDVGDIEALLELQPGPLLFPGSTMAEANKAMVKELVPGWPSSAAGRRRSGSRDFGYKRTYSEVSIR</sequence>
<name>A0AAJ0HSJ6_9PEZI</name>
<comment type="caution">
    <text evidence="1">The sequence shown here is derived from an EMBL/GenBank/DDBJ whole genome shotgun (WGS) entry which is preliminary data.</text>
</comment>
<protein>
    <submittedName>
        <fullName evidence="1">Uncharacterized protein</fullName>
    </submittedName>
</protein>
<proteinExistence type="predicted"/>
<evidence type="ECO:0000313" key="2">
    <source>
        <dbReference type="Proteomes" id="UP001275084"/>
    </source>
</evidence>